<keyword evidence="1" id="KW-0805">Transcription regulation</keyword>
<dbReference type="AlphaFoldDB" id="A0A7G9WKU8"/>
<gene>
    <name evidence="5" type="ORF">H6X83_06850</name>
</gene>
<evidence type="ECO:0000313" key="5">
    <source>
        <dbReference type="EMBL" id="QNO19310.1"/>
    </source>
</evidence>
<evidence type="ECO:0000256" key="2">
    <source>
        <dbReference type="ARBA" id="ARBA00023125"/>
    </source>
</evidence>
<dbReference type="PANTHER" id="PTHR42756">
    <property type="entry name" value="TRANSCRIPTIONAL REGULATOR, MARR"/>
    <property type="match status" value="1"/>
</dbReference>
<dbReference type="EMBL" id="CP060696">
    <property type="protein sequence ID" value="QNO19310.1"/>
    <property type="molecule type" value="Genomic_DNA"/>
</dbReference>
<feature type="domain" description="HTH marR-type" evidence="4">
    <location>
        <begin position="3"/>
        <end position="142"/>
    </location>
</feature>
<dbReference type="Pfam" id="PF12802">
    <property type="entry name" value="MarR_2"/>
    <property type="match status" value="1"/>
</dbReference>
<keyword evidence="6" id="KW-1185">Reference proteome</keyword>
<evidence type="ECO:0000313" key="6">
    <source>
        <dbReference type="Proteomes" id="UP000516046"/>
    </source>
</evidence>
<dbReference type="KEGG" id="caml:H6X83_06850"/>
<dbReference type="Gene3D" id="1.10.10.10">
    <property type="entry name" value="Winged helix-like DNA-binding domain superfamily/Winged helix DNA-binding domain"/>
    <property type="match status" value="1"/>
</dbReference>
<evidence type="ECO:0000256" key="1">
    <source>
        <dbReference type="ARBA" id="ARBA00023015"/>
    </source>
</evidence>
<dbReference type="Proteomes" id="UP000516046">
    <property type="component" value="Chromosome"/>
</dbReference>
<evidence type="ECO:0000259" key="4">
    <source>
        <dbReference type="PROSITE" id="PS50995"/>
    </source>
</evidence>
<dbReference type="InterPro" id="IPR036388">
    <property type="entry name" value="WH-like_DNA-bd_sf"/>
</dbReference>
<dbReference type="SMART" id="SM00347">
    <property type="entry name" value="HTH_MARR"/>
    <property type="match status" value="1"/>
</dbReference>
<evidence type="ECO:0000256" key="3">
    <source>
        <dbReference type="ARBA" id="ARBA00023163"/>
    </source>
</evidence>
<reference evidence="5 6" key="1">
    <citation type="submission" date="2020-08" db="EMBL/GenBank/DDBJ databases">
        <authorList>
            <person name="Ren C."/>
            <person name="Gu Y."/>
            <person name="Xu Y."/>
        </authorList>
    </citation>
    <scope>NUCLEOTIDE SEQUENCE [LARGE SCALE GENOMIC DNA]</scope>
    <source>
        <strain evidence="5 6">LBM18003</strain>
    </source>
</reference>
<dbReference type="RefSeq" id="WP_212508376.1">
    <property type="nucleotide sequence ID" value="NZ_CP060696.1"/>
</dbReference>
<dbReference type="InterPro" id="IPR036390">
    <property type="entry name" value="WH_DNA-bd_sf"/>
</dbReference>
<dbReference type="GO" id="GO:0003677">
    <property type="term" value="F:DNA binding"/>
    <property type="evidence" value="ECO:0007669"/>
    <property type="project" value="UniProtKB-KW"/>
</dbReference>
<dbReference type="SUPFAM" id="SSF46785">
    <property type="entry name" value="Winged helix' DNA-binding domain"/>
    <property type="match status" value="1"/>
</dbReference>
<dbReference type="GO" id="GO:0003700">
    <property type="term" value="F:DNA-binding transcription factor activity"/>
    <property type="evidence" value="ECO:0007669"/>
    <property type="project" value="InterPro"/>
</dbReference>
<keyword evidence="3" id="KW-0804">Transcription</keyword>
<dbReference type="PANTHER" id="PTHR42756:SF1">
    <property type="entry name" value="TRANSCRIPTIONAL REPRESSOR OF EMRAB OPERON"/>
    <property type="match status" value="1"/>
</dbReference>
<dbReference type="InterPro" id="IPR000835">
    <property type="entry name" value="HTH_MarR-typ"/>
</dbReference>
<dbReference type="PROSITE" id="PS50995">
    <property type="entry name" value="HTH_MARR_2"/>
    <property type="match status" value="1"/>
</dbReference>
<proteinExistence type="predicted"/>
<organism evidence="5 6">
    <name type="scientific">Caproicibacterium amylolyticum</name>
    <dbReference type="NCBI Taxonomy" id="2766537"/>
    <lineage>
        <taxon>Bacteria</taxon>
        <taxon>Bacillati</taxon>
        <taxon>Bacillota</taxon>
        <taxon>Clostridia</taxon>
        <taxon>Eubacteriales</taxon>
        <taxon>Oscillospiraceae</taxon>
        <taxon>Caproicibacterium</taxon>
    </lineage>
</organism>
<accession>A0A7G9WKU8</accession>
<dbReference type="PRINTS" id="PR00598">
    <property type="entry name" value="HTHMARR"/>
</dbReference>
<keyword evidence="2" id="KW-0238">DNA-binding</keyword>
<name>A0A7G9WKU8_9FIRM</name>
<protein>
    <submittedName>
        <fullName evidence="5">MarR family transcriptional regulator</fullName>
    </submittedName>
</protein>
<sequence>MSKPAIGYELRVLNNLIKRYFDYSSNRSKIESATGNNGCIIGFIGECQDDSKDVYQRDIEQHFGITRSTVSSVIALMEQKGLIQRVSVKKDARLKKIILTQKAEDLKEVMRSDAVKMNQRLTKGFSDEELNTLNSFIQRMKQNIAEK</sequence>